<dbReference type="SUPFAM" id="SSF101936">
    <property type="entry name" value="DNA-binding pseudobarrel domain"/>
    <property type="match status" value="1"/>
</dbReference>
<evidence type="ECO:0000256" key="5">
    <source>
        <dbReference type="ARBA" id="ARBA00023242"/>
    </source>
</evidence>
<gene>
    <name evidence="6" type="ORF">EJB05_16930</name>
</gene>
<organism evidence="6 7">
    <name type="scientific">Eragrostis curvula</name>
    <name type="common">weeping love grass</name>
    <dbReference type="NCBI Taxonomy" id="38414"/>
    <lineage>
        <taxon>Eukaryota</taxon>
        <taxon>Viridiplantae</taxon>
        <taxon>Streptophyta</taxon>
        <taxon>Embryophyta</taxon>
        <taxon>Tracheophyta</taxon>
        <taxon>Spermatophyta</taxon>
        <taxon>Magnoliopsida</taxon>
        <taxon>Liliopsida</taxon>
        <taxon>Poales</taxon>
        <taxon>Poaceae</taxon>
        <taxon>PACMAD clade</taxon>
        <taxon>Chloridoideae</taxon>
        <taxon>Eragrostideae</taxon>
        <taxon>Eragrostidinae</taxon>
        <taxon>Eragrostis</taxon>
    </lineage>
</organism>
<dbReference type="GO" id="GO:0005634">
    <property type="term" value="C:nucleus"/>
    <property type="evidence" value="ECO:0007669"/>
    <property type="project" value="UniProtKB-SubCell"/>
</dbReference>
<dbReference type="GO" id="GO:0003677">
    <property type="term" value="F:DNA binding"/>
    <property type="evidence" value="ECO:0007669"/>
    <property type="project" value="UniProtKB-KW"/>
</dbReference>
<accession>A0A5J9VHR4</accession>
<keyword evidence="3" id="KW-0238">DNA-binding</keyword>
<dbReference type="EMBL" id="RWGY01000009">
    <property type="protein sequence ID" value="TVU35061.1"/>
    <property type="molecule type" value="Genomic_DNA"/>
</dbReference>
<evidence type="ECO:0000313" key="6">
    <source>
        <dbReference type="EMBL" id="TVU35061.1"/>
    </source>
</evidence>
<dbReference type="Gramene" id="TVU35061">
    <property type="protein sequence ID" value="TVU35061"/>
    <property type="gene ID" value="EJB05_16930"/>
</dbReference>
<evidence type="ECO:0000256" key="2">
    <source>
        <dbReference type="ARBA" id="ARBA00023015"/>
    </source>
</evidence>
<keyword evidence="4" id="KW-0804">Transcription</keyword>
<name>A0A5J9VHR4_9POAL</name>
<dbReference type="InterPro" id="IPR015300">
    <property type="entry name" value="DNA-bd_pseudobarrel_sf"/>
</dbReference>
<evidence type="ECO:0008006" key="8">
    <source>
        <dbReference type="Google" id="ProtNLM"/>
    </source>
</evidence>
<protein>
    <recommendedName>
        <fullName evidence="8">TF-B3 domain-containing protein</fullName>
    </recommendedName>
</protein>
<feature type="non-terminal residue" evidence="6">
    <location>
        <position position="1"/>
    </location>
</feature>
<keyword evidence="5" id="KW-0539">Nucleus</keyword>
<comment type="subcellular location">
    <subcellularLocation>
        <location evidence="1">Nucleus</location>
    </subcellularLocation>
</comment>
<evidence type="ECO:0000256" key="1">
    <source>
        <dbReference type="ARBA" id="ARBA00004123"/>
    </source>
</evidence>
<proteinExistence type="predicted"/>
<comment type="caution">
    <text evidence="6">The sequence shown here is derived from an EMBL/GenBank/DDBJ whole genome shotgun (WGS) entry which is preliminary data.</text>
</comment>
<reference evidence="6 7" key="1">
    <citation type="journal article" date="2019" name="Sci. Rep.">
        <title>A high-quality genome of Eragrostis curvula grass provides insights into Poaceae evolution and supports new strategies to enhance forage quality.</title>
        <authorList>
            <person name="Carballo J."/>
            <person name="Santos B.A.C.M."/>
            <person name="Zappacosta D."/>
            <person name="Garbus I."/>
            <person name="Selva J.P."/>
            <person name="Gallo C.A."/>
            <person name="Diaz A."/>
            <person name="Albertini E."/>
            <person name="Caccamo M."/>
            <person name="Echenique V."/>
        </authorList>
    </citation>
    <scope>NUCLEOTIDE SEQUENCE [LARGE SCALE GENOMIC DNA]</scope>
    <source>
        <strain evidence="7">cv. Victoria</strain>
        <tissue evidence="6">Leaf</tissue>
    </source>
</reference>
<dbReference type="AlphaFoldDB" id="A0A5J9VHR4"/>
<keyword evidence="7" id="KW-1185">Reference proteome</keyword>
<sequence>MAIVPCNVRAAFNTAVGDSFEMVTEQSLRYTLLVTKSSAKTFLEGEWSDFVEQHALQYGDKVLMRYKPKMRSFSCLPCDSKGKERTPAMTEDEYNNKILCGCSFNIRMSEITDDERKRLLSRLKSGKRITMKPLVHRLTATHVDNCSNLPCKQRLKKSVAEELNLEKSGSIQFRVPKESCCHDVSYKIMTDGCASCQWKDVVEVHRLAVGQLLVLAPTLEEDDPVVLLYEV</sequence>
<evidence type="ECO:0000256" key="4">
    <source>
        <dbReference type="ARBA" id="ARBA00023163"/>
    </source>
</evidence>
<keyword evidence="2" id="KW-0805">Transcription regulation</keyword>
<evidence type="ECO:0000313" key="7">
    <source>
        <dbReference type="Proteomes" id="UP000324897"/>
    </source>
</evidence>
<evidence type="ECO:0000256" key="3">
    <source>
        <dbReference type="ARBA" id="ARBA00023125"/>
    </source>
</evidence>
<dbReference type="Proteomes" id="UP000324897">
    <property type="component" value="Unassembled WGS sequence"/>
</dbReference>